<organism evidence="2 3">
    <name type="scientific">Electrophorus voltai</name>
    <dbReference type="NCBI Taxonomy" id="2609070"/>
    <lineage>
        <taxon>Eukaryota</taxon>
        <taxon>Metazoa</taxon>
        <taxon>Chordata</taxon>
        <taxon>Craniata</taxon>
        <taxon>Vertebrata</taxon>
        <taxon>Euteleostomi</taxon>
        <taxon>Actinopterygii</taxon>
        <taxon>Neopterygii</taxon>
        <taxon>Teleostei</taxon>
        <taxon>Ostariophysi</taxon>
        <taxon>Gymnotiformes</taxon>
        <taxon>Gymnotoidei</taxon>
        <taxon>Gymnotidae</taxon>
        <taxon>Electrophorus</taxon>
    </lineage>
</organism>
<feature type="signal peptide" evidence="1">
    <location>
        <begin position="1"/>
        <end position="23"/>
    </location>
</feature>
<reference evidence="2" key="1">
    <citation type="submission" date="2023-03" db="EMBL/GenBank/DDBJ databases">
        <title>Electrophorus voltai genome.</title>
        <authorList>
            <person name="Bian C."/>
        </authorList>
    </citation>
    <scope>NUCLEOTIDE SEQUENCE</scope>
    <source>
        <strain evidence="2">CB-2022</strain>
        <tissue evidence="2">Muscle</tissue>
    </source>
</reference>
<evidence type="ECO:0000313" key="2">
    <source>
        <dbReference type="EMBL" id="KAK1786487.1"/>
    </source>
</evidence>
<dbReference type="EMBL" id="JAROKS010000025">
    <property type="protein sequence ID" value="KAK1786487.1"/>
    <property type="molecule type" value="Genomic_DNA"/>
</dbReference>
<sequence>MPRGGGADLMSLASPWILPLATCRVPGTPQACAWSYAQILQMKCLRSRRCLNDAIRYDGGLGQRICGTFDSSASSRPQKTGLEACSLIINVAAPSAADRLTFPVTLPH</sequence>
<gene>
    <name evidence="2" type="ORF">P4O66_018164</name>
</gene>
<accession>A0AAD8YTB1</accession>
<name>A0AAD8YTB1_9TELE</name>
<dbReference type="AlphaFoldDB" id="A0AAD8YTB1"/>
<proteinExistence type="predicted"/>
<evidence type="ECO:0000256" key="1">
    <source>
        <dbReference type="SAM" id="SignalP"/>
    </source>
</evidence>
<feature type="chain" id="PRO_5042101108" evidence="1">
    <location>
        <begin position="24"/>
        <end position="108"/>
    </location>
</feature>
<comment type="caution">
    <text evidence="2">The sequence shown here is derived from an EMBL/GenBank/DDBJ whole genome shotgun (WGS) entry which is preliminary data.</text>
</comment>
<dbReference type="Proteomes" id="UP001239994">
    <property type="component" value="Unassembled WGS sequence"/>
</dbReference>
<protein>
    <submittedName>
        <fullName evidence="2">Uncharacterized protein</fullName>
    </submittedName>
</protein>
<keyword evidence="3" id="KW-1185">Reference proteome</keyword>
<keyword evidence="1" id="KW-0732">Signal</keyword>
<evidence type="ECO:0000313" key="3">
    <source>
        <dbReference type="Proteomes" id="UP001239994"/>
    </source>
</evidence>